<dbReference type="EMBL" id="RJJQ01000014">
    <property type="protein sequence ID" value="RNI20845.1"/>
    <property type="molecule type" value="Genomic_DNA"/>
</dbReference>
<gene>
    <name evidence="2" type="ORF">EFY87_13105</name>
</gene>
<dbReference type="Proteomes" id="UP000271678">
    <property type="component" value="Unassembled WGS sequence"/>
</dbReference>
<dbReference type="SUPFAM" id="SSF51905">
    <property type="entry name" value="FAD/NAD(P)-binding domain"/>
    <property type="match status" value="1"/>
</dbReference>
<feature type="domain" description="FAD dependent oxidoreductase" evidence="1">
    <location>
        <begin position="27"/>
        <end position="383"/>
    </location>
</feature>
<name>A0A3M9M6P4_9MICO</name>
<dbReference type="RefSeq" id="WP_123271939.1">
    <property type="nucleotide sequence ID" value="NZ_RJJQ01000014.1"/>
</dbReference>
<proteinExistence type="predicted"/>
<evidence type="ECO:0000313" key="2">
    <source>
        <dbReference type="EMBL" id="RNI20845.1"/>
    </source>
</evidence>
<dbReference type="PANTHER" id="PTHR13847:SF281">
    <property type="entry name" value="FAD DEPENDENT OXIDOREDUCTASE DOMAIN-CONTAINING PROTEIN"/>
    <property type="match status" value="1"/>
</dbReference>
<comment type="caution">
    <text evidence="2">The sequence shown here is derived from an EMBL/GenBank/DDBJ whole genome shotgun (WGS) entry which is preliminary data.</text>
</comment>
<dbReference type="Gene3D" id="3.50.50.60">
    <property type="entry name" value="FAD/NAD(P)-binding domain"/>
    <property type="match status" value="1"/>
</dbReference>
<organism evidence="2 3">
    <name type="scientific">Flexivirga caeni</name>
    <dbReference type="NCBI Taxonomy" id="2294115"/>
    <lineage>
        <taxon>Bacteria</taxon>
        <taxon>Bacillati</taxon>
        <taxon>Actinomycetota</taxon>
        <taxon>Actinomycetes</taxon>
        <taxon>Micrococcales</taxon>
        <taxon>Dermacoccaceae</taxon>
        <taxon>Flexivirga</taxon>
    </lineage>
</organism>
<dbReference type="Gene3D" id="3.30.9.10">
    <property type="entry name" value="D-Amino Acid Oxidase, subunit A, domain 2"/>
    <property type="match status" value="1"/>
</dbReference>
<dbReference type="PANTHER" id="PTHR13847">
    <property type="entry name" value="SARCOSINE DEHYDROGENASE-RELATED"/>
    <property type="match status" value="1"/>
</dbReference>
<keyword evidence="3" id="KW-1185">Reference proteome</keyword>
<dbReference type="AlphaFoldDB" id="A0A3M9M6P4"/>
<evidence type="ECO:0000313" key="3">
    <source>
        <dbReference type="Proteomes" id="UP000271678"/>
    </source>
</evidence>
<evidence type="ECO:0000259" key="1">
    <source>
        <dbReference type="Pfam" id="PF01266"/>
    </source>
</evidence>
<reference evidence="2 3" key="1">
    <citation type="submission" date="2018-11" db="EMBL/GenBank/DDBJ databases">
        <title>Draft genome of Simplicispira Flexivirga sp. BO-16.</title>
        <authorList>
            <person name="Im W.T."/>
        </authorList>
    </citation>
    <scope>NUCLEOTIDE SEQUENCE [LARGE SCALE GENOMIC DNA]</scope>
    <source>
        <strain evidence="2 3">BO-16</strain>
    </source>
</reference>
<protein>
    <submittedName>
        <fullName evidence="2">FAD-binding oxidoreductase</fullName>
    </submittedName>
</protein>
<dbReference type="InterPro" id="IPR006076">
    <property type="entry name" value="FAD-dep_OxRdtase"/>
</dbReference>
<dbReference type="Pfam" id="PF01266">
    <property type="entry name" value="DAO"/>
    <property type="match status" value="1"/>
</dbReference>
<accession>A0A3M9M6P4</accession>
<dbReference type="GO" id="GO:0005737">
    <property type="term" value="C:cytoplasm"/>
    <property type="evidence" value="ECO:0007669"/>
    <property type="project" value="TreeGrafter"/>
</dbReference>
<sequence length="432" mass="46171">MKLVSYWQDTATPAGDFRHTQVPDEVDVAIVGAGLTGLSAGLELAQGGARVVVLESHGVGWGASGRNAGMATTGLAIGFGQAIARYGRATAAKYYLEYDKAISAVEALVREHSIECDFARHGKLSLAVTPRSLAAMRDTQREVAEVGGLPDLQVLGPEDIRKEIGSDYYHGGMVDPLGAGLHVGKFVNGLATAAVAAGAVVCEAAPVVSLDRDGARHLVQSSRGPVQAKHVLVATSGYTSSLTPWLQRRVIPVGSFIVCTEPLDADLANELLPHGRMASDAKMLTYYFRLTPDNRLLFGGRARFALSSPDSDRRSAEILRRAMLEIFPQLSTTRIDYTWGGLVDLSMDRMVHIGQRNGIHYSLGYSGHGVQMATYAGQQVARRLLGTQPELPFGGIGFHAVPGHVGPPWFLPFIGAGAHVIDRWNLLRGGKA</sequence>
<dbReference type="InterPro" id="IPR036188">
    <property type="entry name" value="FAD/NAD-bd_sf"/>
</dbReference>
<dbReference type="OrthoDB" id="9805852at2"/>